<evidence type="ECO:0000313" key="2">
    <source>
        <dbReference type="EMBL" id="SVA86324.1"/>
    </source>
</evidence>
<dbReference type="AlphaFoldDB" id="A0A381ZB36"/>
<sequence length="193" mass="21533">MAQLLKSVLEAYNDDLEVWKEELKELEALPDDYERKNLVIKGHHSVRPSAPSAPSIELEGTDIKMSFPFLRDVDDKVTNVVQKDQNGVAKKDENGKKIYKAVKGEGVSGGNIVITMKGANPLYVQYDMASALFQYIHKNPMPVFEKMIETISGSKRGKAVKRVEDNIPFTTSETGLDQYDLRSPMLGNIGSNK</sequence>
<dbReference type="EMBL" id="UINC01020592">
    <property type="protein sequence ID" value="SVA86324.1"/>
    <property type="molecule type" value="Genomic_DNA"/>
</dbReference>
<gene>
    <name evidence="2" type="ORF">METZ01_LOCUS139178</name>
</gene>
<evidence type="ECO:0000256" key="1">
    <source>
        <dbReference type="SAM" id="Coils"/>
    </source>
</evidence>
<keyword evidence="1" id="KW-0175">Coiled coil</keyword>
<reference evidence="2" key="1">
    <citation type="submission" date="2018-05" db="EMBL/GenBank/DDBJ databases">
        <authorList>
            <person name="Lanie J.A."/>
            <person name="Ng W.-L."/>
            <person name="Kazmierczak K.M."/>
            <person name="Andrzejewski T.M."/>
            <person name="Davidsen T.M."/>
            <person name="Wayne K.J."/>
            <person name="Tettelin H."/>
            <person name="Glass J.I."/>
            <person name="Rusch D."/>
            <person name="Podicherti R."/>
            <person name="Tsui H.-C.T."/>
            <person name="Winkler M.E."/>
        </authorList>
    </citation>
    <scope>NUCLEOTIDE SEQUENCE</scope>
</reference>
<organism evidence="2">
    <name type="scientific">marine metagenome</name>
    <dbReference type="NCBI Taxonomy" id="408172"/>
    <lineage>
        <taxon>unclassified sequences</taxon>
        <taxon>metagenomes</taxon>
        <taxon>ecological metagenomes</taxon>
    </lineage>
</organism>
<proteinExistence type="predicted"/>
<name>A0A381ZB36_9ZZZZ</name>
<accession>A0A381ZB36</accession>
<protein>
    <submittedName>
        <fullName evidence="2">Uncharacterized protein</fullName>
    </submittedName>
</protein>
<feature type="coiled-coil region" evidence="1">
    <location>
        <begin position="2"/>
        <end position="36"/>
    </location>
</feature>